<evidence type="ECO:0000259" key="11">
    <source>
        <dbReference type="Pfam" id="PF07686"/>
    </source>
</evidence>
<evidence type="ECO:0000313" key="12">
    <source>
        <dbReference type="EMBL" id="KAF3690354.1"/>
    </source>
</evidence>
<dbReference type="PANTHER" id="PTHR13869:SF24">
    <property type="entry name" value="BASEMENT MEMBRANE-SPECIFIC HEPARAN SULFATE PROTEOGLYCAN CORE PROTEIN-LIKE"/>
    <property type="match status" value="1"/>
</dbReference>
<evidence type="ECO:0000256" key="7">
    <source>
        <dbReference type="ARBA" id="ARBA00023180"/>
    </source>
</evidence>
<comment type="subcellular location">
    <subcellularLocation>
        <location evidence="1">Membrane</location>
        <topology evidence="1">Single-pass type I membrane protein</topology>
    </subcellularLocation>
</comment>
<proteinExistence type="predicted"/>
<feature type="region of interest" description="Disordered" evidence="9">
    <location>
        <begin position="121"/>
        <end position="148"/>
    </location>
</feature>
<dbReference type="Proteomes" id="UP000503349">
    <property type="component" value="Chromosome 5"/>
</dbReference>
<evidence type="ECO:0000256" key="10">
    <source>
        <dbReference type="SAM" id="Phobius"/>
    </source>
</evidence>
<keyword evidence="6" id="KW-1015">Disulfide bond</keyword>
<dbReference type="SUPFAM" id="SSF48726">
    <property type="entry name" value="Immunoglobulin"/>
    <property type="match status" value="1"/>
</dbReference>
<evidence type="ECO:0000256" key="4">
    <source>
        <dbReference type="ARBA" id="ARBA00022989"/>
    </source>
</evidence>
<keyword evidence="13" id="KW-1185">Reference proteome</keyword>
<dbReference type="Gene3D" id="2.60.40.10">
    <property type="entry name" value="Immunoglobulins"/>
    <property type="match status" value="1"/>
</dbReference>
<dbReference type="PANTHER" id="PTHR13869">
    <property type="entry name" value="MYELIN P0 RELATED"/>
    <property type="match status" value="1"/>
</dbReference>
<dbReference type="InterPro" id="IPR000920">
    <property type="entry name" value="Myelin_P0-rel"/>
</dbReference>
<dbReference type="InterPro" id="IPR036179">
    <property type="entry name" value="Ig-like_dom_sf"/>
</dbReference>
<dbReference type="InterPro" id="IPR013106">
    <property type="entry name" value="Ig_V-set"/>
</dbReference>
<keyword evidence="5 10" id="KW-0472">Membrane</keyword>
<evidence type="ECO:0000256" key="3">
    <source>
        <dbReference type="ARBA" id="ARBA00022729"/>
    </source>
</evidence>
<evidence type="ECO:0000256" key="2">
    <source>
        <dbReference type="ARBA" id="ARBA00022692"/>
    </source>
</evidence>
<evidence type="ECO:0000256" key="1">
    <source>
        <dbReference type="ARBA" id="ARBA00004479"/>
    </source>
</evidence>
<sequence>MSEYLRQNDRVKFFCKENGFICEDILPTNSSPKSNRRFTVTDTDRGFSVSISDVSSEDAGVYWCGVKSDQRKYRSAFRQIQLQVLSDSQVGVTAAVVCAAVLAVVILLVLFFIRSKTRRNKAEKQKNKEQKDHSYAEIQEPPQKRDPGAAMKTVYATANFPTNPSAFMDYSEITFKNISEEVNSNIYSTVRDNDQHSTYATVHDSKPSL</sequence>
<dbReference type="EMBL" id="CM015716">
    <property type="protein sequence ID" value="KAF3690354.1"/>
    <property type="molecule type" value="Genomic_DNA"/>
</dbReference>
<reference evidence="13" key="2">
    <citation type="submission" date="2019-02" db="EMBL/GenBank/DDBJ databases">
        <title>Opniocepnalus argus Var Kimnra genome.</title>
        <authorList>
            <person name="Zhou C."/>
            <person name="Xiao S."/>
        </authorList>
    </citation>
    <scope>NUCLEOTIDE SEQUENCE [LARGE SCALE GENOMIC DNA]</scope>
</reference>
<gene>
    <name evidence="12" type="ORF">EXN66_Car006026</name>
</gene>
<feature type="domain" description="Immunoglobulin V-set" evidence="11">
    <location>
        <begin position="30"/>
        <end position="85"/>
    </location>
</feature>
<keyword evidence="4 10" id="KW-1133">Transmembrane helix</keyword>
<organism evidence="12 13">
    <name type="scientific">Channa argus</name>
    <name type="common">Northern snakehead</name>
    <name type="synonym">Ophicephalus argus</name>
    <dbReference type="NCBI Taxonomy" id="215402"/>
    <lineage>
        <taxon>Eukaryota</taxon>
        <taxon>Metazoa</taxon>
        <taxon>Chordata</taxon>
        <taxon>Craniata</taxon>
        <taxon>Vertebrata</taxon>
        <taxon>Euteleostomi</taxon>
        <taxon>Actinopterygii</taxon>
        <taxon>Neopterygii</taxon>
        <taxon>Teleostei</taxon>
        <taxon>Neoteleostei</taxon>
        <taxon>Acanthomorphata</taxon>
        <taxon>Anabantaria</taxon>
        <taxon>Anabantiformes</taxon>
        <taxon>Channoidei</taxon>
        <taxon>Channidae</taxon>
        <taxon>Channa</taxon>
    </lineage>
</organism>
<feature type="compositionally biased region" description="Basic and acidic residues" evidence="9">
    <location>
        <begin position="121"/>
        <end position="135"/>
    </location>
</feature>
<keyword evidence="8" id="KW-0393">Immunoglobulin domain</keyword>
<evidence type="ECO:0000256" key="6">
    <source>
        <dbReference type="ARBA" id="ARBA00023157"/>
    </source>
</evidence>
<evidence type="ECO:0000256" key="8">
    <source>
        <dbReference type="ARBA" id="ARBA00023319"/>
    </source>
</evidence>
<dbReference type="Pfam" id="PF07686">
    <property type="entry name" value="V-set"/>
    <property type="match status" value="1"/>
</dbReference>
<protein>
    <submittedName>
        <fullName evidence="12">CMRF35-like molecule 8</fullName>
    </submittedName>
</protein>
<accession>A0A6G1PJP3</accession>
<evidence type="ECO:0000256" key="5">
    <source>
        <dbReference type="ARBA" id="ARBA00023136"/>
    </source>
</evidence>
<evidence type="ECO:0000313" key="13">
    <source>
        <dbReference type="Proteomes" id="UP000503349"/>
    </source>
</evidence>
<evidence type="ECO:0000256" key="9">
    <source>
        <dbReference type="SAM" id="MobiDB-lite"/>
    </source>
</evidence>
<feature type="transmembrane region" description="Helical" evidence="10">
    <location>
        <begin position="92"/>
        <end position="113"/>
    </location>
</feature>
<dbReference type="AlphaFoldDB" id="A0A6G1PJP3"/>
<reference evidence="12 13" key="1">
    <citation type="submission" date="2019-02" db="EMBL/GenBank/DDBJ databases">
        <title>Opniocepnalus argus genome.</title>
        <authorList>
            <person name="Zhou C."/>
            <person name="Xiao S."/>
        </authorList>
    </citation>
    <scope>NUCLEOTIDE SEQUENCE [LARGE SCALE GENOMIC DNA]</scope>
    <source>
        <strain evidence="12">OARG1902GOOAL</strain>
        <tissue evidence="12">Muscle</tissue>
    </source>
</reference>
<dbReference type="InterPro" id="IPR013783">
    <property type="entry name" value="Ig-like_fold"/>
</dbReference>
<keyword evidence="2 10" id="KW-0812">Transmembrane</keyword>
<dbReference type="GO" id="GO:0016020">
    <property type="term" value="C:membrane"/>
    <property type="evidence" value="ECO:0007669"/>
    <property type="project" value="UniProtKB-SubCell"/>
</dbReference>
<name>A0A6G1PJP3_CHAAH</name>
<keyword evidence="3" id="KW-0732">Signal</keyword>
<keyword evidence="7" id="KW-0325">Glycoprotein</keyword>